<accession>A0A975S3E8</accession>
<dbReference type="SMART" id="SM00347">
    <property type="entry name" value="HTH_MARR"/>
    <property type="match status" value="1"/>
</dbReference>
<sequence length="181" mass="20328">MDKATRLDGIGDKNGDIRHLFTYNLQRLAGVSSRIAMLTIRPEFQINTLDWRAMAVLDFLGVATLQVLARRAGVQKSQMSRTVAALEANGMIQREDNPRDKRSVHLRLTPKGKDLVQAILEASRERNRAMLSQLSDAERLQLMALLDKVTIGSLNYLKQLKGHEEGDEPPSPETAFETEVF</sequence>
<dbReference type="PANTHER" id="PTHR33164">
    <property type="entry name" value="TRANSCRIPTIONAL REGULATOR, MARR FAMILY"/>
    <property type="match status" value="1"/>
</dbReference>
<evidence type="ECO:0000256" key="1">
    <source>
        <dbReference type="SAM" id="MobiDB-lite"/>
    </source>
</evidence>
<dbReference type="PROSITE" id="PS50995">
    <property type="entry name" value="HTH_MARR_2"/>
    <property type="match status" value="1"/>
</dbReference>
<dbReference type="InterPro" id="IPR036390">
    <property type="entry name" value="WH_DNA-bd_sf"/>
</dbReference>
<dbReference type="InterPro" id="IPR000835">
    <property type="entry name" value="HTH_MarR-typ"/>
</dbReference>
<dbReference type="Gene3D" id="1.10.10.10">
    <property type="entry name" value="Winged helix-like DNA-binding domain superfamily/Winged helix DNA-binding domain"/>
    <property type="match status" value="1"/>
</dbReference>
<evidence type="ECO:0000259" key="2">
    <source>
        <dbReference type="PROSITE" id="PS50995"/>
    </source>
</evidence>
<gene>
    <name evidence="3" type="ORF">KM031_17785</name>
</gene>
<dbReference type="GO" id="GO:0006950">
    <property type="term" value="P:response to stress"/>
    <property type="evidence" value="ECO:0007669"/>
    <property type="project" value="TreeGrafter"/>
</dbReference>
<dbReference type="GO" id="GO:0003700">
    <property type="term" value="F:DNA-binding transcription factor activity"/>
    <property type="evidence" value="ECO:0007669"/>
    <property type="project" value="InterPro"/>
</dbReference>
<dbReference type="EMBL" id="CP076362">
    <property type="protein sequence ID" value="QWK92150.1"/>
    <property type="molecule type" value="Genomic_DNA"/>
</dbReference>
<dbReference type="Pfam" id="PF01047">
    <property type="entry name" value="MarR"/>
    <property type="match status" value="1"/>
</dbReference>
<feature type="domain" description="HTH marR-type" evidence="2">
    <location>
        <begin position="18"/>
        <end position="151"/>
    </location>
</feature>
<keyword evidence="3" id="KW-0614">Plasmid</keyword>
<geneLocation type="plasmid" evidence="3 4">
    <name>p1</name>
</geneLocation>
<feature type="region of interest" description="Disordered" evidence="1">
    <location>
        <begin position="162"/>
        <end position="181"/>
    </location>
</feature>
<name>A0A975S3E8_9RHOB</name>
<proteinExistence type="predicted"/>
<dbReference type="Proteomes" id="UP000679352">
    <property type="component" value="Plasmid p1"/>
</dbReference>
<protein>
    <submittedName>
        <fullName evidence="3">MarR family transcriptional regulator</fullName>
    </submittedName>
</protein>
<keyword evidence="4" id="KW-1185">Reference proteome</keyword>
<reference evidence="3" key="1">
    <citation type="submission" date="2021-06" db="EMBL/GenBank/DDBJ databases">
        <authorList>
            <person name="Lee C.-S."/>
            <person name="Jin L."/>
        </authorList>
    </citation>
    <scope>NUCLEOTIDE SEQUENCE</scope>
    <source>
        <strain evidence="3">Con5</strain>
        <plasmid evidence="3">p1</plasmid>
    </source>
</reference>
<dbReference type="AlphaFoldDB" id="A0A975S3E8"/>
<dbReference type="PANTHER" id="PTHR33164:SF43">
    <property type="entry name" value="HTH-TYPE TRANSCRIPTIONAL REPRESSOR YETL"/>
    <property type="match status" value="1"/>
</dbReference>
<dbReference type="PRINTS" id="PR00598">
    <property type="entry name" value="HTHMARR"/>
</dbReference>
<dbReference type="InterPro" id="IPR039422">
    <property type="entry name" value="MarR/SlyA-like"/>
</dbReference>
<dbReference type="SUPFAM" id="SSF46785">
    <property type="entry name" value="Winged helix' DNA-binding domain"/>
    <property type="match status" value="1"/>
</dbReference>
<dbReference type="InterPro" id="IPR036388">
    <property type="entry name" value="WH-like_DNA-bd_sf"/>
</dbReference>
<evidence type="ECO:0000313" key="3">
    <source>
        <dbReference type="EMBL" id="QWK92150.1"/>
    </source>
</evidence>
<dbReference type="KEGG" id="gfu:KM031_17785"/>
<evidence type="ECO:0000313" key="4">
    <source>
        <dbReference type="Proteomes" id="UP000679352"/>
    </source>
</evidence>
<dbReference type="RefSeq" id="WP_215505172.1">
    <property type="nucleotide sequence ID" value="NZ_CP076362.1"/>
</dbReference>
<organism evidence="3 4">
    <name type="scientific">Gemmobacter fulvus</name>
    <dbReference type="NCBI Taxonomy" id="2840474"/>
    <lineage>
        <taxon>Bacteria</taxon>
        <taxon>Pseudomonadati</taxon>
        <taxon>Pseudomonadota</taxon>
        <taxon>Alphaproteobacteria</taxon>
        <taxon>Rhodobacterales</taxon>
        <taxon>Paracoccaceae</taxon>
        <taxon>Gemmobacter</taxon>
    </lineage>
</organism>